<evidence type="ECO:0000256" key="1">
    <source>
        <dbReference type="SAM" id="MobiDB-lite"/>
    </source>
</evidence>
<dbReference type="GeneID" id="123443388"/>
<protein>
    <submittedName>
        <fullName evidence="2">Predicted protein</fullName>
    </submittedName>
</protein>
<dbReference type="KEGG" id="hvg:123443388"/>
<evidence type="ECO:0000313" key="2">
    <source>
        <dbReference type="EMBL" id="BAJ87764.1"/>
    </source>
</evidence>
<organism evidence="2">
    <name type="scientific">Hordeum vulgare subsp. vulgare</name>
    <name type="common">Domesticated barley</name>
    <dbReference type="NCBI Taxonomy" id="112509"/>
    <lineage>
        <taxon>Eukaryota</taxon>
        <taxon>Viridiplantae</taxon>
        <taxon>Streptophyta</taxon>
        <taxon>Embryophyta</taxon>
        <taxon>Tracheophyta</taxon>
        <taxon>Spermatophyta</taxon>
        <taxon>Magnoliopsida</taxon>
        <taxon>Liliopsida</taxon>
        <taxon>Poales</taxon>
        <taxon>Poaceae</taxon>
        <taxon>BOP clade</taxon>
        <taxon>Pooideae</taxon>
        <taxon>Triticodae</taxon>
        <taxon>Triticeae</taxon>
        <taxon>Hordeinae</taxon>
        <taxon>Hordeum</taxon>
    </lineage>
</organism>
<accession>F2CY43</accession>
<reference evidence="2" key="1">
    <citation type="journal article" date="2011" name="Plant Physiol.">
        <title>Comprehensive sequence analysis of 24,783 barley full-length cDNAs derived from 12 clone libraries.</title>
        <authorList>
            <person name="Matsumoto T."/>
            <person name="Tanaka T."/>
            <person name="Sakai H."/>
            <person name="Amano N."/>
            <person name="Kanamori H."/>
            <person name="Kurita K."/>
            <person name="Kikuta A."/>
            <person name="Kamiya K."/>
            <person name="Yamamoto M."/>
            <person name="Ikawa H."/>
            <person name="Fujii N."/>
            <person name="Hori K."/>
            <person name="Itoh T."/>
            <person name="Sato K."/>
        </authorList>
    </citation>
    <scope>NUCLEOTIDE SEQUENCE</scope>
    <source>
        <tissue evidence="2">Shoot</tissue>
    </source>
</reference>
<feature type="region of interest" description="Disordered" evidence="1">
    <location>
        <begin position="23"/>
        <end position="42"/>
    </location>
</feature>
<name>F2CY43_HORVV</name>
<dbReference type="RefSeq" id="XP_044975672.1">
    <property type="nucleotide sequence ID" value="XM_045119737.1"/>
</dbReference>
<sequence>MYPGFPPPPPVAASLPAAAGALPGCRRRPHRSPPSSVCVTWREGRPSRRSILAPRPVGPTRRSPIAARRPRIQAEAARLAYGRGSLRGALLPIPLLDCI</sequence>
<proteinExistence type="evidence at transcript level"/>
<feature type="region of interest" description="Disordered" evidence="1">
    <location>
        <begin position="49"/>
        <end position="68"/>
    </location>
</feature>
<dbReference type="AlphaFoldDB" id="F2CY43"/>
<dbReference type="EMBL" id="AK356547">
    <property type="protein sequence ID" value="BAJ87764.1"/>
    <property type="molecule type" value="mRNA"/>
</dbReference>